<dbReference type="Pfam" id="PF00590">
    <property type="entry name" value="TP_methylase"/>
    <property type="match status" value="1"/>
</dbReference>
<keyword evidence="4" id="KW-0808">Transferase</keyword>
<evidence type="ECO:0000256" key="3">
    <source>
        <dbReference type="ARBA" id="ARBA00022603"/>
    </source>
</evidence>
<evidence type="ECO:0000256" key="2">
    <source>
        <dbReference type="ARBA" id="ARBA00022552"/>
    </source>
</evidence>
<dbReference type="Gene3D" id="3.30.950.10">
    <property type="entry name" value="Methyltransferase, Cobalt-precorrin-4 Transmethylase, Domain 2"/>
    <property type="match status" value="1"/>
</dbReference>
<dbReference type="GO" id="GO:0032259">
    <property type="term" value="P:methylation"/>
    <property type="evidence" value="ECO:0007669"/>
    <property type="project" value="UniProtKB-KW"/>
</dbReference>
<dbReference type="InterPro" id="IPR000878">
    <property type="entry name" value="4pyrrol_Mease"/>
</dbReference>
<reference evidence="7" key="1">
    <citation type="submission" date="2022-07" db="EMBL/GenBank/DDBJ databases">
        <title>Description and genome-wide analysis of Profundicola chukchiensis gen. nov., sp. nov., marine bacteria isolated from bottom sediments of the Chukchi Sea.</title>
        <authorList>
            <person name="Romanenko L."/>
            <person name="Otstavnykh N."/>
            <person name="Kurilenko V."/>
            <person name="Eremeev V."/>
            <person name="Velansky P."/>
            <person name="Mikhailov V."/>
            <person name="Isaeva M."/>
        </authorList>
    </citation>
    <scope>NUCLEOTIDE SEQUENCE</scope>
    <source>
        <strain evidence="7">KMM 9713</strain>
    </source>
</reference>
<dbReference type="GO" id="GO:0008168">
    <property type="term" value="F:methyltransferase activity"/>
    <property type="evidence" value="ECO:0007669"/>
    <property type="project" value="UniProtKB-KW"/>
</dbReference>
<protein>
    <submittedName>
        <fullName evidence="7">SAM-dependent methyltransferase</fullName>
    </submittedName>
</protein>
<feature type="domain" description="Tetrapyrrole methylase" evidence="6">
    <location>
        <begin position="28"/>
        <end position="216"/>
    </location>
</feature>
<accession>A0A9X4N178</accession>
<dbReference type="PANTHER" id="PTHR46111:SF2">
    <property type="entry name" value="SAM-DEPENDENT METHYLTRANSFERASE"/>
    <property type="match status" value="1"/>
</dbReference>
<keyword evidence="8" id="KW-1185">Reference proteome</keyword>
<keyword evidence="2" id="KW-0698">rRNA processing</keyword>
<dbReference type="SUPFAM" id="SSF53790">
    <property type="entry name" value="Tetrapyrrole methylase"/>
    <property type="match status" value="1"/>
</dbReference>
<organism evidence="7 8">
    <name type="scientific">Profundicola chukchiensis</name>
    <dbReference type="NCBI Taxonomy" id="2961959"/>
    <lineage>
        <taxon>Bacteria</taxon>
        <taxon>Pseudomonadati</taxon>
        <taxon>Bacteroidota</taxon>
        <taxon>Flavobacteriia</taxon>
        <taxon>Flavobacteriales</taxon>
        <taxon>Weeksellaceae</taxon>
        <taxon>Profundicola</taxon>
    </lineage>
</organism>
<evidence type="ECO:0000259" key="6">
    <source>
        <dbReference type="Pfam" id="PF00590"/>
    </source>
</evidence>
<dbReference type="GO" id="GO:0006364">
    <property type="term" value="P:rRNA processing"/>
    <property type="evidence" value="ECO:0007669"/>
    <property type="project" value="UniProtKB-KW"/>
</dbReference>
<evidence type="ECO:0000256" key="4">
    <source>
        <dbReference type="ARBA" id="ARBA00022679"/>
    </source>
</evidence>
<dbReference type="AlphaFoldDB" id="A0A9X4N178"/>
<keyword evidence="5" id="KW-0949">S-adenosyl-L-methionine</keyword>
<dbReference type="RefSeq" id="WP_304421041.1">
    <property type="nucleotide sequence ID" value="NZ_JANCMU010000006.1"/>
</dbReference>
<dbReference type="InterPro" id="IPR014777">
    <property type="entry name" value="4pyrrole_Mease_sub1"/>
</dbReference>
<keyword evidence="1" id="KW-0963">Cytoplasm</keyword>
<proteinExistence type="predicted"/>
<dbReference type="Gene3D" id="3.40.1010.10">
    <property type="entry name" value="Cobalt-precorrin-4 Transmethylase, Domain 1"/>
    <property type="match status" value="1"/>
</dbReference>
<dbReference type="PIRSF" id="PIRSF005917">
    <property type="entry name" value="MTase_YraL"/>
    <property type="match status" value="1"/>
</dbReference>
<dbReference type="InterPro" id="IPR008189">
    <property type="entry name" value="rRNA_ssu_MeTfrase_I"/>
</dbReference>
<dbReference type="InterPro" id="IPR014776">
    <property type="entry name" value="4pyrrole_Mease_sub2"/>
</dbReference>
<dbReference type="InterPro" id="IPR035996">
    <property type="entry name" value="4pyrrol_Methylase_sf"/>
</dbReference>
<comment type="caution">
    <text evidence="7">The sequence shown here is derived from an EMBL/GenBank/DDBJ whole genome shotgun (WGS) entry which is preliminary data.</text>
</comment>
<keyword evidence="3 7" id="KW-0489">Methyltransferase</keyword>
<sequence>MKTAKVYVIPSLLGESSPERVLPTYNLDIIRELNHFVVENEKSARRFIKTILPEKVQSELKIEILNKHTGDQEIPKLLEPLKDGKSIGIISEAGMPGIADPGARLVWAAHQNKTPVIPLIGPSSIFLALAASGFNGQSFSFHGYLPIDKRERRQVLSRLENKSQKEGSAEIFMETPYRNNKFLEDIKQTLSKNTRLCVACDITLESEMIYSGTIQQWNSMQVDLHKRPAIFILQA</sequence>
<dbReference type="Proteomes" id="UP001152599">
    <property type="component" value="Unassembled WGS sequence"/>
</dbReference>
<evidence type="ECO:0000313" key="8">
    <source>
        <dbReference type="Proteomes" id="UP001152599"/>
    </source>
</evidence>
<evidence type="ECO:0000256" key="1">
    <source>
        <dbReference type="ARBA" id="ARBA00022490"/>
    </source>
</evidence>
<dbReference type="CDD" id="cd11649">
    <property type="entry name" value="RsmI_like"/>
    <property type="match status" value="1"/>
</dbReference>
<dbReference type="PANTHER" id="PTHR46111">
    <property type="entry name" value="RIBOSOMAL RNA SMALL SUBUNIT METHYLTRANSFERASE I"/>
    <property type="match status" value="1"/>
</dbReference>
<gene>
    <name evidence="7" type="ORF">NMK71_09705</name>
</gene>
<evidence type="ECO:0000313" key="7">
    <source>
        <dbReference type="EMBL" id="MDG4946691.1"/>
    </source>
</evidence>
<dbReference type="EMBL" id="JANCMU010000006">
    <property type="protein sequence ID" value="MDG4946691.1"/>
    <property type="molecule type" value="Genomic_DNA"/>
</dbReference>
<evidence type="ECO:0000256" key="5">
    <source>
        <dbReference type="ARBA" id="ARBA00022691"/>
    </source>
</evidence>
<name>A0A9X4N178_9FLAO</name>